<evidence type="ECO:0000313" key="3">
    <source>
        <dbReference type="Proteomes" id="UP000683310"/>
    </source>
</evidence>
<feature type="transmembrane region" description="Helical" evidence="1">
    <location>
        <begin position="39"/>
        <end position="61"/>
    </location>
</feature>
<dbReference type="InterPro" id="IPR025325">
    <property type="entry name" value="DUF4231"/>
</dbReference>
<evidence type="ECO:0000313" key="2">
    <source>
        <dbReference type="EMBL" id="QVI18785.1"/>
    </source>
</evidence>
<evidence type="ECO:0000256" key="1">
    <source>
        <dbReference type="SAM" id="Phobius"/>
    </source>
</evidence>
<dbReference type="Proteomes" id="UP000683310">
    <property type="component" value="Chromosome"/>
</dbReference>
<accession>A0ABX8CFW0</accession>
<organism evidence="2 3">
    <name type="scientific">Nocardia tengchongensis</name>
    <dbReference type="NCBI Taxonomy" id="2055889"/>
    <lineage>
        <taxon>Bacteria</taxon>
        <taxon>Bacillati</taxon>
        <taxon>Actinomycetota</taxon>
        <taxon>Actinomycetes</taxon>
        <taxon>Mycobacteriales</taxon>
        <taxon>Nocardiaceae</taxon>
        <taxon>Nocardia</taxon>
    </lineage>
</organism>
<dbReference type="EMBL" id="CP074371">
    <property type="protein sequence ID" value="QVI18785.1"/>
    <property type="molecule type" value="Genomic_DNA"/>
</dbReference>
<keyword evidence="1" id="KW-1133">Transmembrane helix</keyword>
<keyword evidence="3" id="KW-1185">Reference proteome</keyword>
<keyword evidence="1" id="KW-0472">Membrane</keyword>
<reference evidence="2 3" key="1">
    <citation type="submission" date="2021-04" db="EMBL/GenBank/DDBJ databases">
        <title>Nocardia tengchongensis.</title>
        <authorList>
            <person name="Zhuang k."/>
            <person name="Ran Y."/>
            <person name="Li W."/>
        </authorList>
    </citation>
    <scope>NUCLEOTIDE SEQUENCE [LARGE SCALE GENOMIC DNA]</scope>
    <source>
        <strain evidence="2 3">CFH S0057</strain>
    </source>
</reference>
<feature type="transmembrane region" description="Helical" evidence="1">
    <location>
        <begin position="15"/>
        <end position="33"/>
    </location>
</feature>
<keyword evidence="1" id="KW-0812">Transmembrane</keyword>
<name>A0ABX8CFW0_9NOCA</name>
<sequence length="138" mass="15674">MTYYAARSLTMKKRYLGMQTLSVVGGLTVPRLVNLHYPWIPPVVTVISLMVAACVTLENLFRFREQWRASRSTEQLLRYEKVSFLTRTGPYEVMDDQVAFRQLVTRTEAAIATENATTLKIITAAQHTGEPEPPKVAR</sequence>
<protein>
    <submittedName>
        <fullName evidence="2">DUF4231 domain-containing protein</fullName>
    </submittedName>
</protein>
<gene>
    <name evidence="2" type="ORF">KHQ06_19855</name>
</gene>
<dbReference type="NCBIfam" id="NF033634">
    <property type="entry name" value="SLATT_1"/>
    <property type="match status" value="1"/>
</dbReference>
<proteinExistence type="predicted"/>
<dbReference type="Pfam" id="PF14015">
    <property type="entry name" value="DUF4231"/>
    <property type="match status" value="1"/>
</dbReference>